<organism evidence="4 5">
    <name type="scientific">Thalictrum thalictroides</name>
    <name type="common">Rue-anemone</name>
    <name type="synonym">Anemone thalictroides</name>
    <dbReference type="NCBI Taxonomy" id="46969"/>
    <lineage>
        <taxon>Eukaryota</taxon>
        <taxon>Viridiplantae</taxon>
        <taxon>Streptophyta</taxon>
        <taxon>Embryophyta</taxon>
        <taxon>Tracheophyta</taxon>
        <taxon>Spermatophyta</taxon>
        <taxon>Magnoliopsida</taxon>
        <taxon>Ranunculales</taxon>
        <taxon>Ranunculaceae</taxon>
        <taxon>Thalictroideae</taxon>
        <taxon>Thalictrum</taxon>
    </lineage>
</organism>
<evidence type="ECO:0000313" key="5">
    <source>
        <dbReference type="Proteomes" id="UP000554482"/>
    </source>
</evidence>
<feature type="repeat" description="PPR" evidence="3">
    <location>
        <begin position="173"/>
        <end position="207"/>
    </location>
</feature>
<evidence type="ECO:0000256" key="1">
    <source>
        <dbReference type="ARBA" id="ARBA00007626"/>
    </source>
</evidence>
<evidence type="ECO:0000256" key="2">
    <source>
        <dbReference type="ARBA" id="ARBA00022737"/>
    </source>
</evidence>
<dbReference type="NCBIfam" id="TIGR00756">
    <property type="entry name" value="PPR"/>
    <property type="match status" value="2"/>
</dbReference>
<keyword evidence="5" id="KW-1185">Reference proteome</keyword>
<feature type="repeat" description="PPR" evidence="3">
    <location>
        <begin position="208"/>
        <end position="242"/>
    </location>
</feature>
<dbReference type="Pfam" id="PF13041">
    <property type="entry name" value="PPR_2"/>
    <property type="match status" value="2"/>
</dbReference>
<dbReference type="Proteomes" id="UP000554482">
    <property type="component" value="Unassembled WGS sequence"/>
</dbReference>
<dbReference type="Pfam" id="PF01535">
    <property type="entry name" value="PPR"/>
    <property type="match status" value="1"/>
</dbReference>
<protein>
    <submittedName>
        <fullName evidence="4">Pentatricopeptide repeat-containing protein</fullName>
    </submittedName>
</protein>
<proteinExistence type="inferred from homology"/>
<name>A0A7J6W059_THATH</name>
<dbReference type="AlphaFoldDB" id="A0A7J6W059"/>
<comment type="similarity">
    <text evidence="1">Belongs to the PPR family. P subfamily.</text>
</comment>
<keyword evidence="2" id="KW-0677">Repeat</keyword>
<dbReference type="InterPro" id="IPR050667">
    <property type="entry name" value="PPR-containing_protein"/>
</dbReference>
<dbReference type="PANTHER" id="PTHR47939:SF7">
    <property type="entry name" value="REPEAT-CONTAINING PROTEIN, PUTATIVE-RELATED"/>
    <property type="match status" value="1"/>
</dbReference>
<gene>
    <name evidence="4" type="ORF">FRX31_019885</name>
</gene>
<dbReference type="EMBL" id="JABWDY010024051">
    <property type="protein sequence ID" value="KAF5190531.1"/>
    <property type="molecule type" value="Genomic_DNA"/>
</dbReference>
<dbReference type="OrthoDB" id="185373at2759"/>
<dbReference type="Gene3D" id="1.25.40.10">
    <property type="entry name" value="Tetratricopeptide repeat domain"/>
    <property type="match status" value="2"/>
</dbReference>
<dbReference type="PANTHER" id="PTHR47939">
    <property type="entry name" value="MEMBRANE-ASSOCIATED SALT-INDUCIBLE PROTEIN-LIKE"/>
    <property type="match status" value="1"/>
</dbReference>
<sequence>MTTSSSSFGKTISVGGTVVVGVKFCTAISKSIPANEPALIKLKNERNPDKLFHLFKANAENKLVVENRFAFEDTVSRLAAARRFDYIDQLLEQQKSLPQGRREGFIVRIITLYGNAGMTKHAVDTFYNMHLFGCSQTVKSFNAALKVLTQTRDLQLIRSFLNEAPQKFCISRDIYSVNIVIKAFCEMGFLDSAYLVMIQMEEEGIIPDVVTHTTLISAFYKNNRCEIGNGLWNLMILKGCYPNLVTFNVRIQHLVNKRKAFLANKLMGRMSHIGIKPDELTFNLVIKGFFLIGNAQMAKRIYSAFQAQHYKPNSMIYQTMIHYLCEGREFDLAYTFCKDSMHKNWFPNVDTVCMLLEGLLRNPKGKKAKVIMTLIQGRVPPYSVEEVRTFIHYLCKGKGFDLAYAFCIDSMTKNWFPSADAICMLLKELPINPKGKKAKVLMTLIRGRLPPYSAKELKMFDNILSSKPKMASG</sequence>
<dbReference type="InterPro" id="IPR002885">
    <property type="entry name" value="PPR_rpt"/>
</dbReference>
<reference evidence="4 5" key="1">
    <citation type="submission" date="2020-06" db="EMBL/GenBank/DDBJ databases">
        <title>Transcriptomic and genomic resources for Thalictrum thalictroides and T. hernandezii: Facilitating candidate gene discovery in an emerging model plant lineage.</title>
        <authorList>
            <person name="Arias T."/>
            <person name="Riano-Pachon D.M."/>
            <person name="Di Stilio V.S."/>
        </authorList>
    </citation>
    <scope>NUCLEOTIDE SEQUENCE [LARGE SCALE GENOMIC DNA]</scope>
    <source>
        <strain evidence="5">cv. WT478/WT964</strain>
        <tissue evidence="4">Leaves</tissue>
    </source>
</reference>
<dbReference type="PROSITE" id="PS51375">
    <property type="entry name" value="PPR"/>
    <property type="match status" value="2"/>
</dbReference>
<comment type="caution">
    <text evidence="4">The sequence shown here is derived from an EMBL/GenBank/DDBJ whole genome shotgun (WGS) entry which is preliminary data.</text>
</comment>
<dbReference type="InterPro" id="IPR011990">
    <property type="entry name" value="TPR-like_helical_dom_sf"/>
</dbReference>
<evidence type="ECO:0000256" key="3">
    <source>
        <dbReference type="PROSITE-ProRule" id="PRU00708"/>
    </source>
</evidence>
<evidence type="ECO:0000313" key="4">
    <source>
        <dbReference type="EMBL" id="KAF5190531.1"/>
    </source>
</evidence>
<accession>A0A7J6W059</accession>